<dbReference type="EMBL" id="BMAO01006354">
    <property type="protein sequence ID" value="GFR07916.1"/>
    <property type="molecule type" value="Genomic_DNA"/>
</dbReference>
<feature type="transmembrane region" description="Helical" evidence="1">
    <location>
        <begin position="54"/>
        <end position="74"/>
    </location>
</feature>
<name>A0A8X6LEJ2_TRICU</name>
<keyword evidence="1" id="KW-0472">Membrane</keyword>
<proteinExistence type="predicted"/>
<keyword evidence="1" id="KW-0812">Transmembrane</keyword>
<evidence type="ECO:0000313" key="3">
    <source>
        <dbReference type="Proteomes" id="UP000887116"/>
    </source>
</evidence>
<evidence type="ECO:0000256" key="1">
    <source>
        <dbReference type="SAM" id="Phobius"/>
    </source>
</evidence>
<dbReference type="AlphaFoldDB" id="A0A8X6LEJ2"/>
<accession>A0A8X6LEJ2</accession>
<comment type="caution">
    <text evidence="2">The sequence shown here is derived from an EMBL/GenBank/DDBJ whole genome shotgun (WGS) entry which is preliminary data.</text>
</comment>
<evidence type="ECO:0000313" key="2">
    <source>
        <dbReference type="EMBL" id="GFR07916.1"/>
    </source>
</evidence>
<gene>
    <name evidence="2" type="ORF">TNCT_566961</name>
</gene>
<dbReference type="Proteomes" id="UP000887116">
    <property type="component" value="Unassembled WGS sequence"/>
</dbReference>
<reference evidence="2" key="1">
    <citation type="submission" date="2020-07" db="EMBL/GenBank/DDBJ databases">
        <title>Multicomponent nature underlies the extraordinary mechanical properties of spider dragline silk.</title>
        <authorList>
            <person name="Kono N."/>
            <person name="Nakamura H."/>
            <person name="Mori M."/>
            <person name="Yoshida Y."/>
            <person name="Ohtoshi R."/>
            <person name="Malay A.D."/>
            <person name="Moran D.A.P."/>
            <person name="Tomita M."/>
            <person name="Numata K."/>
            <person name="Arakawa K."/>
        </authorList>
    </citation>
    <scope>NUCLEOTIDE SEQUENCE</scope>
</reference>
<protein>
    <submittedName>
        <fullName evidence="2">Uncharacterized protein</fullName>
    </submittedName>
</protein>
<sequence>MGNVQVNLVRERAWSLPLNHFHGPGRCYLYKVKICINFNSINAKSTSRRRGERLLLAAFGLLSLLFWVSSMAFAPIQHRITECMVVVEQQWSSGMDRFGTGLPEIE</sequence>
<keyword evidence="3" id="KW-1185">Reference proteome</keyword>
<keyword evidence="1" id="KW-1133">Transmembrane helix</keyword>
<organism evidence="2 3">
    <name type="scientific">Trichonephila clavata</name>
    <name type="common">Joro spider</name>
    <name type="synonym">Nephila clavata</name>
    <dbReference type="NCBI Taxonomy" id="2740835"/>
    <lineage>
        <taxon>Eukaryota</taxon>
        <taxon>Metazoa</taxon>
        <taxon>Ecdysozoa</taxon>
        <taxon>Arthropoda</taxon>
        <taxon>Chelicerata</taxon>
        <taxon>Arachnida</taxon>
        <taxon>Araneae</taxon>
        <taxon>Araneomorphae</taxon>
        <taxon>Entelegynae</taxon>
        <taxon>Araneoidea</taxon>
        <taxon>Nephilidae</taxon>
        <taxon>Trichonephila</taxon>
    </lineage>
</organism>